<protein>
    <submittedName>
        <fullName evidence="1">Uncharacterized protein</fullName>
    </submittedName>
</protein>
<sequence>MDYIFWLIIFFISYTKTVVKNKKNQNINILSVKKITNDLIMHLINLKKENDTFHTFNRFGNQCHALTKTAQFL</sequence>
<accession>A0A2T3I385</accession>
<dbReference type="Proteomes" id="UP000241858">
    <property type="component" value="Unassembled WGS sequence"/>
</dbReference>
<gene>
    <name evidence="1" type="ORF">C0W81_00485</name>
</gene>
<comment type="caution">
    <text evidence="1">The sequence shown here is derived from an EMBL/GenBank/DDBJ whole genome shotgun (WGS) entry which is preliminary data.</text>
</comment>
<dbReference type="AlphaFoldDB" id="A0A2T3I385"/>
<dbReference type="EMBL" id="PYLY01000001">
    <property type="protein sequence ID" value="PSU12894.1"/>
    <property type="molecule type" value="Genomic_DNA"/>
</dbReference>
<evidence type="ECO:0000313" key="2">
    <source>
        <dbReference type="Proteomes" id="UP000241858"/>
    </source>
</evidence>
<reference evidence="1 2" key="1">
    <citation type="submission" date="2018-03" db="EMBL/GenBank/DDBJ databases">
        <title>Whole genome sequencing of Histamine producing bacteria.</title>
        <authorList>
            <person name="Butler K."/>
        </authorList>
    </citation>
    <scope>NUCLEOTIDE SEQUENCE [LARGE SCALE GENOMIC DNA]</scope>
    <source>
        <strain evidence="1 2">DSM 23343</strain>
    </source>
</reference>
<organism evidence="1 2">
    <name type="scientific">Photobacterium aquimaris</name>
    <dbReference type="NCBI Taxonomy" id="512643"/>
    <lineage>
        <taxon>Bacteria</taxon>
        <taxon>Pseudomonadati</taxon>
        <taxon>Pseudomonadota</taxon>
        <taxon>Gammaproteobacteria</taxon>
        <taxon>Vibrionales</taxon>
        <taxon>Vibrionaceae</taxon>
        <taxon>Photobacterium</taxon>
    </lineage>
</organism>
<proteinExistence type="predicted"/>
<evidence type="ECO:0000313" key="1">
    <source>
        <dbReference type="EMBL" id="PSU12894.1"/>
    </source>
</evidence>
<name>A0A2T3I385_9GAMM</name>